<feature type="compositionally biased region" description="Polar residues" evidence="1">
    <location>
        <begin position="33"/>
        <end position="50"/>
    </location>
</feature>
<reference evidence="2" key="1">
    <citation type="submission" date="2018-05" db="EMBL/GenBank/DDBJ databases">
        <title>Draft genome of Mucuna pruriens seed.</title>
        <authorList>
            <person name="Nnadi N.E."/>
            <person name="Vos R."/>
            <person name="Hasami M.H."/>
            <person name="Devisetty U.K."/>
            <person name="Aguiy J.C."/>
        </authorList>
    </citation>
    <scope>NUCLEOTIDE SEQUENCE [LARGE SCALE GENOMIC DNA]</scope>
    <source>
        <strain evidence="2">JCA_2017</strain>
    </source>
</reference>
<feature type="region of interest" description="Disordered" evidence="1">
    <location>
        <begin position="33"/>
        <end position="67"/>
    </location>
</feature>
<keyword evidence="3" id="KW-1185">Reference proteome</keyword>
<organism evidence="2 3">
    <name type="scientific">Mucuna pruriens</name>
    <name type="common">Velvet bean</name>
    <name type="synonym">Dolichos pruriens</name>
    <dbReference type="NCBI Taxonomy" id="157652"/>
    <lineage>
        <taxon>Eukaryota</taxon>
        <taxon>Viridiplantae</taxon>
        <taxon>Streptophyta</taxon>
        <taxon>Embryophyta</taxon>
        <taxon>Tracheophyta</taxon>
        <taxon>Spermatophyta</taxon>
        <taxon>Magnoliopsida</taxon>
        <taxon>eudicotyledons</taxon>
        <taxon>Gunneridae</taxon>
        <taxon>Pentapetalae</taxon>
        <taxon>rosids</taxon>
        <taxon>fabids</taxon>
        <taxon>Fabales</taxon>
        <taxon>Fabaceae</taxon>
        <taxon>Papilionoideae</taxon>
        <taxon>50 kb inversion clade</taxon>
        <taxon>NPAAA clade</taxon>
        <taxon>indigoferoid/millettioid clade</taxon>
        <taxon>Phaseoleae</taxon>
        <taxon>Mucuna</taxon>
    </lineage>
</organism>
<evidence type="ECO:0000313" key="2">
    <source>
        <dbReference type="EMBL" id="RDY01943.1"/>
    </source>
</evidence>
<dbReference type="Proteomes" id="UP000257109">
    <property type="component" value="Unassembled WGS sequence"/>
</dbReference>
<evidence type="ECO:0000313" key="3">
    <source>
        <dbReference type="Proteomes" id="UP000257109"/>
    </source>
</evidence>
<proteinExistence type="predicted"/>
<name>A0A371HGM0_MUCPR</name>
<evidence type="ECO:0000256" key="1">
    <source>
        <dbReference type="SAM" id="MobiDB-lite"/>
    </source>
</evidence>
<feature type="non-terminal residue" evidence="2">
    <location>
        <position position="1"/>
    </location>
</feature>
<dbReference type="AlphaFoldDB" id="A0A371HGM0"/>
<protein>
    <submittedName>
        <fullName evidence="2">Uncharacterized protein</fullName>
    </submittedName>
</protein>
<accession>A0A371HGM0</accession>
<dbReference type="EMBL" id="QJKJ01002642">
    <property type="protein sequence ID" value="RDY01943.1"/>
    <property type="molecule type" value="Genomic_DNA"/>
</dbReference>
<sequence>MELSANLFLTWVRKTKETCTIATPFATPFGNTLKTKSSSINTNPTKNLVSKSKGPITKSKGSKSQKQNWIKVNEVCREMEKIGKEKLKRKTTKPTALNHIHDIEDFANGVPFEVAFLERGSVGRGNLDFPQYRFASAGHVSNLEAG</sequence>
<comment type="caution">
    <text evidence="2">The sequence shown here is derived from an EMBL/GenBank/DDBJ whole genome shotgun (WGS) entry which is preliminary data.</text>
</comment>
<gene>
    <name evidence="2" type="ORF">CR513_14666</name>
</gene>